<dbReference type="EMBL" id="CP002455">
    <property type="protein sequence ID" value="ADX68120.1"/>
    <property type="molecule type" value="Genomic_DNA"/>
</dbReference>
<evidence type="ECO:0000256" key="1">
    <source>
        <dbReference type="SAM" id="SignalP"/>
    </source>
</evidence>
<evidence type="ECO:0000313" key="2">
    <source>
        <dbReference type="EMBL" id="ADX68120.1"/>
    </source>
</evidence>
<protein>
    <recommendedName>
        <fullName evidence="4">Outer membrane protein beta-barrel domain-containing protein</fullName>
    </recommendedName>
</protein>
<accession>F0NYC3</accession>
<keyword evidence="3" id="KW-1185">Reference proteome</keyword>
<evidence type="ECO:0008006" key="4">
    <source>
        <dbReference type="Google" id="ProtNLM"/>
    </source>
</evidence>
<proteinExistence type="predicted"/>
<name>F0NYC3_WEEVC</name>
<gene>
    <name evidence="2" type="ordered locus">Weevi_1419</name>
</gene>
<feature type="signal peptide" evidence="1">
    <location>
        <begin position="1"/>
        <end position="20"/>
    </location>
</feature>
<keyword evidence="1" id="KW-0732">Signal</keyword>
<dbReference type="OrthoDB" id="1492374at2"/>
<sequence length="179" mass="19179">MKKIVLGIALSFGAAFNVQAQEGLEVGVHLGFPVGDISKTHSFAIGADAAYRVEVIDNLKVGGAVAFDHFVGKDVAKNINGNGKDKYANVTYLPLAASATYNFTDEFFAGLDLGYAASLSSDWDGGFYAQPRIGYNFDRFAFSGFFKSISSKEKYVYEGTNFVNKTTAGVIGIGAAYKF</sequence>
<dbReference type="AlphaFoldDB" id="F0NYC3"/>
<dbReference type="Proteomes" id="UP000008641">
    <property type="component" value="Chromosome"/>
</dbReference>
<dbReference type="KEGG" id="wvi:Weevi_1419"/>
<reference evidence="2 3" key="1">
    <citation type="journal article" date="2011" name="Stand. Genomic Sci.">
        <title>Complete genome sequence of Weeksella virosa type strain (9751).</title>
        <authorList>
            <person name="Lang E."/>
            <person name="Teshima H."/>
            <person name="Lucas S."/>
            <person name="Lapidus A."/>
            <person name="Hammon N."/>
            <person name="Deshpande S."/>
            <person name="Nolan M."/>
            <person name="Cheng J.F."/>
            <person name="Pitluck S."/>
            <person name="Liolios K."/>
            <person name="Pagani I."/>
            <person name="Mikhailova N."/>
            <person name="Ivanova N."/>
            <person name="Mavromatis K."/>
            <person name="Pati A."/>
            <person name="Tapia R."/>
            <person name="Han C."/>
            <person name="Goodwin L."/>
            <person name="Chen A."/>
            <person name="Palaniappan K."/>
            <person name="Land M."/>
            <person name="Hauser L."/>
            <person name="Chang Y.J."/>
            <person name="Jeffries C.D."/>
            <person name="Brambilla E.M."/>
            <person name="Kopitz M."/>
            <person name="Rohde M."/>
            <person name="Goker M."/>
            <person name="Tindall B.J."/>
            <person name="Detter J.C."/>
            <person name="Woyke T."/>
            <person name="Bristow J."/>
            <person name="Eisen J.A."/>
            <person name="Markowitz V."/>
            <person name="Hugenholtz P."/>
            <person name="Klenk H.P."/>
            <person name="Kyrpides N.C."/>
        </authorList>
    </citation>
    <scope>NUCLEOTIDE SEQUENCE [LARGE SCALE GENOMIC DNA]</scope>
    <source>
        <strain evidence="3">ATCC 43766 / DSM 16922 / JCM 21250 / NBRC 16016 / NCTC 11634 / CL345/78</strain>
    </source>
</reference>
<evidence type="ECO:0000313" key="3">
    <source>
        <dbReference type="Proteomes" id="UP000008641"/>
    </source>
</evidence>
<feature type="chain" id="PRO_5003254228" description="Outer membrane protein beta-barrel domain-containing protein" evidence="1">
    <location>
        <begin position="21"/>
        <end position="179"/>
    </location>
</feature>
<dbReference type="RefSeq" id="WP_013598509.1">
    <property type="nucleotide sequence ID" value="NC_015144.1"/>
</dbReference>
<organism evidence="2 3">
    <name type="scientific">Weeksella virosa (strain ATCC 43766 / DSM 16922 / JCM 21250 / CCUG 30538 / CDC 9751 / IAM 14551 / NBRC 16016 / NCTC 11634 / CL345/78)</name>
    <dbReference type="NCBI Taxonomy" id="865938"/>
    <lineage>
        <taxon>Bacteria</taxon>
        <taxon>Pseudomonadati</taxon>
        <taxon>Bacteroidota</taxon>
        <taxon>Flavobacteriia</taxon>
        <taxon>Flavobacteriales</taxon>
        <taxon>Weeksellaceae</taxon>
        <taxon>Weeksella</taxon>
    </lineage>
</organism>
<dbReference type="STRING" id="865938.Weevi_1419"/>
<reference evidence="3" key="2">
    <citation type="journal article" date="2011" name="Stand. Genomic Sci.">
        <title>Complete genome sequence of Weeksella virosa type strain (9751T).</title>
        <authorList>
            <person name="Lang E."/>
            <person name="Teshima H."/>
            <person name="Lucas S."/>
            <person name="Lapidus A."/>
            <person name="Hammon N."/>
            <person name="Deshpande S."/>
            <person name="Nolan M."/>
            <person name="Cheng J."/>
            <person name="Pitluck S."/>
            <person name="Liolios K."/>
            <person name="Pagani I."/>
            <person name="Mikhailova N."/>
            <person name="Ivanova N."/>
            <person name="Mavromatis K."/>
            <person name="Pati A."/>
            <person name="Tapia R."/>
            <person name="Han C."/>
            <person name="Goodwin L."/>
            <person name="Chen A."/>
            <person name="Palaniappan K."/>
            <person name="Land M."/>
            <person name="Hauser L."/>
            <person name="Chang Y."/>
            <person name="Jeffries C."/>
            <person name="Brambilla E."/>
            <person name="Kopitz M."/>
            <person name="Rohde M."/>
            <person name="Goker M."/>
            <person name="Tindall B."/>
            <person name="Detter J."/>
            <person name="Woyke T."/>
            <person name="Bristow J."/>
            <person name="Eisen J."/>
            <person name="Markowitz V."/>
            <person name="Hugenholtz P."/>
            <person name="Klenk H."/>
            <person name="Kyrpides N."/>
        </authorList>
    </citation>
    <scope>NUCLEOTIDE SEQUENCE [LARGE SCALE GENOMIC DNA]</scope>
    <source>
        <strain evidence="3">ATCC 43766 / DSM 16922 / JCM 21250 / NBRC 16016 / NCTC 11634 / CL345/78</strain>
    </source>
</reference>
<dbReference type="HOGENOM" id="CLU_116186_1_0_10"/>
<dbReference type="eggNOG" id="ENOG5032URC">
    <property type="taxonomic scope" value="Bacteria"/>
</dbReference>